<dbReference type="InterPro" id="IPR050389">
    <property type="entry name" value="LysR-type_TF"/>
</dbReference>
<dbReference type="SUPFAM" id="SSF53850">
    <property type="entry name" value="Periplasmic binding protein-like II"/>
    <property type="match status" value="1"/>
</dbReference>
<sequence>MDITRIDLNLLASLDVLLDEANVTRAARRLKLSQPALSAQLARLRELFGDPLLLPAEGGRGMTLTARAVGLRDPLRGALRDLDRVVTHAPDFDPAQSSRAFQIAMSDNGVAILGVDLVAWVAAHVGPGIRVAFRPVDPARIGTLMVNGDVDLLISIKSLIPPAMKARVLLEDRYLMAQRKGHPRGATPPDLDTYCALRHVLVSLDGGGFHGFMDDYLQKVGRRRQVAVSVPQYHLMPDILEATDYVGVMPSRLVQRFAGRLDAFELPVPTHDISLYASWHPRMQTDAGHRWLRERVAALAGKSSA</sequence>
<keyword evidence="2" id="KW-0805">Transcription regulation</keyword>
<dbReference type="CDD" id="cd08417">
    <property type="entry name" value="PBP2_Nitroaromatics_like"/>
    <property type="match status" value="1"/>
</dbReference>
<dbReference type="Gene3D" id="3.40.190.10">
    <property type="entry name" value="Periplasmic binding protein-like II"/>
    <property type="match status" value="2"/>
</dbReference>
<dbReference type="RefSeq" id="WP_071925018.1">
    <property type="nucleotide sequence ID" value="NZ_CP017480.1"/>
</dbReference>
<dbReference type="InterPro" id="IPR036388">
    <property type="entry name" value="WH-like_DNA-bd_sf"/>
</dbReference>
<dbReference type="PROSITE" id="PS50931">
    <property type="entry name" value="HTH_LYSR"/>
    <property type="match status" value="1"/>
</dbReference>
<accession>A0A1L3EWR5</accession>
<dbReference type="InterPro" id="IPR037402">
    <property type="entry name" value="YidZ_PBP2"/>
</dbReference>
<dbReference type="Gene3D" id="1.10.10.10">
    <property type="entry name" value="Winged helix-like DNA-binding domain superfamily/Winged helix DNA-binding domain"/>
    <property type="match status" value="1"/>
</dbReference>
<evidence type="ECO:0000256" key="3">
    <source>
        <dbReference type="ARBA" id="ARBA00023125"/>
    </source>
</evidence>
<organism evidence="6 7">
    <name type="scientific">Luteibacter rhizovicinus DSM 16549</name>
    <dbReference type="NCBI Taxonomy" id="1440763"/>
    <lineage>
        <taxon>Bacteria</taxon>
        <taxon>Pseudomonadati</taxon>
        <taxon>Pseudomonadota</taxon>
        <taxon>Gammaproteobacteria</taxon>
        <taxon>Lysobacterales</taxon>
        <taxon>Rhodanobacteraceae</taxon>
        <taxon>Luteibacter</taxon>
    </lineage>
</organism>
<comment type="similarity">
    <text evidence="1">Belongs to the LysR transcriptional regulatory family.</text>
</comment>
<dbReference type="PANTHER" id="PTHR30118">
    <property type="entry name" value="HTH-TYPE TRANSCRIPTIONAL REGULATOR LEUO-RELATED"/>
    <property type="match status" value="1"/>
</dbReference>
<evidence type="ECO:0000256" key="1">
    <source>
        <dbReference type="ARBA" id="ARBA00009437"/>
    </source>
</evidence>
<reference evidence="7" key="1">
    <citation type="submission" date="2016-09" db="EMBL/GenBank/DDBJ databases">
        <authorList>
            <person name="Lysoe E."/>
        </authorList>
    </citation>
    <scope>NUCLEOTIDE SEQUENCE [LARGE SCALE GENOMIC DNA]</scope>
    <source>
        <strain evidence="7">LJ96T</strain>
    </source>
</reference>
<dbReference type="SUPFAM" id="SSF46785">
    <property type="entry name" value="Winged helix' DNA-binding domain"/>
    <property type="match status" value="1"/>
</dbReference>
<proteinExistence type="inferred from homology"/>
<evidence type="ECO:0000313" key="6">
    <source>
        <dbReference type="EMBL" id="APG05460.1"/>
    </source>
</evidence>
<evidence type="ECO:0000313" key="7">
    <source>
        <dbReference type="Proteomes" id="UP000182987"/>
    </source>
</evidence>
<keyword evidence="7" id="KW-1185">Reference proteome</keyword>
<gene>
    <name evidence="6" type="ORF">BJI69_17140</name>
</gene>
<dbReference type="AlphaFoldDB" id="A0A1L3EWR5"/>
<evidence type="ECO:0000259" key="5">
    <source>
        <dbReference type="PROSITE" id="PS50931"/>
    </source>
</evidence>
<dbReference type="InterPro" id="IPR005119">
    <property type="entry name" value="LysR_subst-bd"/>
</dbReference>
<dbReference type="Proteomes" id="UP000182987">
    <property type="component" value="Chromosome"/>
</dbReference>
<dbReference type="PANTHER" id="PTHR30118:SF15">
    <property type="entry name" value="TRANSCRIPTIONAL REGULATORY PROTEIN"/>
    <property type="match status" value="1"/>
</dbReference>
<dbReference type="Pfam" id="PF03466">
    <property type="entry name" value="LysR_substrate"/>
    <property type="match status" value="1"/>
</dbReference>
<keyword evidence="4" id="KW-0804">Transcription</keyword>
<dbReference type="PRINTS" id="PR00039">
    <property type="entry name" value="HTHLYSR"/>
</dbReference>
<dbReference type="InterPro" id="IPR036390">
    <property type="entry name" value="WH_DNA-bd_sf"/>
</dbReference>
<keyword evidence="3" id="KW-0238">DNA-binding</keyword>
<dbReference type="GO" id="GO:0003700">
    <property type="term" value="F:DNA-binding transcription factor activity"/>
    <property type="evidence" value="ECO:0007669"/>
    <property type="project" value="InterPro"/>
</dbReference>
<feature type="domain" description="HTH lysR-type" evidence="5">
    <location>
        <begin position="6"/>
        <end position="65"/>
    </location>
</feature>
<protein>
    <submittedName>
        <fullName evidence="6">LysR family transcriptional regulator</fullName>
    </submittedName>
</protein>
<dbReference type="KEGG" id="lrz:BJI69_17140"/>
<dbReference type="Pfam" id="PF00126">
    <property type="entry name" value="HTH_1"/>
    <property type="match status" value="1"/>
</dbReference>
<dbReference type="GO" id="GO:0003677">
    <property type="term" value="F:DNA binding"/>
    <property type="evidence" value="ECO:0007669"/>
    <property type="project" value="UniProtKB-KW"/>
</dbReference>
<evidence type="ECO:0000256" key="2">
    <source>
        <dbReference type="ARBA" id="ARBA00023015"/>
    </source>
</evidence>
<name>A0A1L3EWR5_9GAMM</name>
<dbReference type="InterPro" id="IPR000847">
    <property type="entry name" value="LysR_HTH_N"/>
</dbReference>
<dbReference type="EMBL" id="CP017480">
    <property type="protein sequence ID" value="APG05460.1"/>
    <property type="molecule type" value="Genomic_DNA"/>
</dbReference>
<evidence type="ECO:0000256" key="4">
    <source>
        <dbReference type="ARBA" id="ARBA00023163"/>
    </source>
</evidence>